<dbReference type="Pfam" id="PF02518">
    <property type="entry name" value="HATPase_c"/>
    <property type="match status" value="1"/>
</dbReference>
<keyword evidence="8 16" id="KW-0812">Transmembrane</keyword>
<proteinExistence type="predicted"/>
<dbReference type="CDD" id="cd00082">
    <property type="entry name" value="HisKA"/>
    <property type="match status" value="1"/>
</dbReference>
<dbReference type="SMART" id="SM00304">
    <property type="entry name" value="HAMP"/>
    <property type="match status" value="1"/>
</dbReference>
<accession>A0ABX0XIU7</accession>
<dbReference type="CDD" id="cd00075">
    <property type="entry name" value="HATPase"/>
    <property type="match status" value="1"/>
</dbReference>
<dbReference type="InterPro" id="IPR036890">
    <property type="entry name" value="HATPase_C_sf"/>
</dbReference>
<dbReference type="GO" id="GO:0016301">
    <property type="term" value="F:kinase activity"/>
    <property type="evidence" value="ECO:0007669"/>
    <property type="project" value="UniProtKB-KW"/>
</dbReference>
<evidence type="ECO:0000256" key="10">
    <source>
        <dbReference type="ARBA" id="ARBA00022777"/>
    </source>
</evidence>
<evidence type="ECO:0000256" key="8">
    <source>
        <dbReference type="ARBA" id="ARBA00022692"/>
    </source>
</evidence>
<dbReference type="SMART" id="SM00388">
    <property type="entry name" value="HisKA"/>
    <property type="match status" value="1"/>
</dbReference>
<organism evidence="19 20">
    <name type="scientific">Sphingomonas jejuensis</name>
    <dbReference type="NCBI Taxonomy" id="904715"/>
    <lineage>
        <taxon>Bacteria</taxon>
        <taxon>Pseudomonadati</taxon>
        <taxon>Pseudomonadota</taxon>
        <taxon>Alphaproteobacteria</taxon>
        <taxon>Sphingomonadales</taxon>
        <taxon>Sphingomonadaceae</taxon>
        <taxon>Sphingomonas</taxon>
    </lineage>
</organism>
<comment type="caution">
    <text evidence="19">The sequence shown here is derived from an EMBL/GenBank/DDBJ whole genome shotgun (WGS) entry which is preliminary data.</text>
</comment>
<evidence type="ECO:0000256" key="5">
    <source>
        <dbReference type="ARBA" id="ARBA00022519"/>
    </source>
</evidence>
<evidence type="ECO:0000256" key="16">
    <source>
        <dbReference type="SAM" id="Phobius"/>
    </source>
</evidence>
<evidence type="ECO:0000256" key="6">
    <source>
        <dbReference type="ARBA" id="ARBA00022553"/>
    </source>
</evidence>
<dbReference type="PROSITE" id="PS50885">
    <property type="entry name" value="HAMP"/>
    <property type="match status" value="1"/>
</dbReference>
<keyword evidence="12 16" id="KW-1133">Transmembrane helix</keyword>
<dbReference type="EC" id="2.7.13.3" evidence="3"/>
<protein>
    <recommendedName>
        <fullName evidence="3">histidine kinase</fullName>
        <ecNumber evidence="3">2.7.13.3</ecNumber>
    </recommendedName>
</protein>
<dbReference type="SUPFAM" id="SSF47384">
    <property type="entry name" value="Homodimeric domain of signal transducing histidine kinase"/>
    <property type="match status" value="1"/>
</dbReference>
<dbReference type="InterPro" id="IPR036097">
    <property type="entry name" value="HisK_dim/P_sf"/>
</dbReference>
<evidence type="ECO:0000256" key="1">
    <source>
        <dbReference type="ARBA" id="ARBA00000085"/>
    </source>
</evidence>
<gene>
    <name evidence="19" type="ORF">GGR88_000243</name>
</gene>
<dbReference type="Gene3D" id="3.30.565.10">
    <property type="entry name" value="Histidine kinase-like ATPase, C-terminal domain"/>
    <property type="match status" value="1"/>
</dbReference>
<dbReference type="PRINTS" id="PR00344">
    <property type="entry name" value="BCTRLSENSOR"/>
</dbReference>
<evidence type="ECO:0000256" key="2">
    <source>
        <dbReference type="ARBA" id="ARBA00004429"/>
    </source>
</evidence>
<evidence type="ECO:0000313" key="20">
    <source>
        <dbReference type="Proteomes" id="UP000734218"/>
    </source>
</evidence>
<keyword evidence="5" id="KW-0997">Cell inner membrane</keyword>
<feature type="region of interest" description="Disordered" evidence="15">
    <location>
        <begin position="423"/>
        <end position="449"/>
    </location>
</feature>
<dbReference type="EMBL" id="JAATJE010000001">
    <property type="protein sequence ID" value="NJC32769.1"/>
    <property type="molecule type" value="Genomic_DNA"/>
</dbReference>
<dbReference type="InterPro" id="IPR003660">
    <property type="entry name" value="HAMP_dom"/>
</dbReference>
<evidence type="ECO:0000256" key="7">
    <source>
        <dbReference type="ARBA" id="ARBA00022679"/>
    </source>
</evidence>
<evidence type="ECO:0000259" key="17">
    <source>
        <dbReference type="PROSITE" id="PS50109"/>
    </source>
</evidence>
<evidence type="ECO:0000256" key="11">
    <source>
        <dbReference type="ARBA" id="ARBA00022840"/>
    </source>
</evidence>
<comment type="subcellular location">
    <subcellularLocation>
        <location evidence="2">Cell inner membrane</location>
        <topology evidence="2">Multi-pass membrane protein</topology>
    </subcellularLocation>
</comment>
<dbReference type="PROSITE" id="PS50109">
    <property type="entry name" value="HIS_KIN"/>
    <property type="match status" value="1"/>
</dbReference>
<dbReference type="PANTHER" id="PTHR44936">
    <property type="entry name" value="SENSOR PROTEIN CREC"/>
    <property type="match status" value="1"/>
</dbReference>
<dbReference type="SMART" id="SM00387">
    <property type="entry name" value="HATPase_c"/>
    <property type="match status" value="1"/>
</dbReference>
<evidence type="ECO:0000256" key="14">
    <source>
        <dbReference type="ARBA" id="ARBA00023136"/>
    </source>
</evidence>
<dbReference type="Pfam" id="PF00512">
    <property type="entry name" value="HisKA"/>
    <property type="match status" value="1"/>
</dbReference>
<dbReference type="Gene3D" id="1.10.287.130">
    <property type="match status" value="1"/>
</dbReference>
<feature type="transmembrane region" description="Helical" evidence="16">
    <location>
        <begin position="154"/>
        <end position="178"/>
    </location>
</feature>
<dbReference type="RefSeq" id="WP_245196404.1">
    <property type="nucleotide sequence ID" value="NZ_JAATJE010000001.1"/>
</dbReference>
<dbReference type="InterPro" id="IPR003661">
    <property type="entry name" value="HisK_dim/P_dom"/>
</dbReference>
<keyword evidence="9" id="KW-0547">Nucleotide-binding</keyword>
<keyword evidence="20" id="KW-1185">Reference proteome</keyword>
<comment type="catalytic activity">
    <reaction evidence="1">
        <text>ATP + protein L-histidine = ADP + protein N-phospho-L-histidine.</text>
        <dbReference type="EC" id="2.7.13.3"/>
    </reaction>
</comment>
<evidence type="ECO:0000256" key="13">
    <source>
        <dbReference type="ARBA" id="ARBA00023012"/>
    </source>
</evidence>
<evidence type="ECO:0000259" key="18">
    <source>
        <dbReference type="PROSITE" id="PS50885"/>
    </source>
</evidence>
<evidence type="ECO:0000256" key="15">
    <source>
        <dbReference type="SAM" id="MobiDB-lite"/>
    </source>
</evidence>
<sequence length="449" mass="49122">MLVAVALLAAQAINFVLLLRASEQQRFYQTTGPPIAQLIEAMRMDALGLMAGDQRRPMLGRTFETTQSPVTSGMSRRRDVESRARALLSEAGLTVPRLIAAEVPAQEMRVQLDPLSSRRRTDILAREVLLISVELQPGRWLSAIAVIPSPDYGVVAWLLFQTLVLYGVVLVPVLWIGGRMGRPLGELRAAANSFRSTAPAVPVAERGPEDIRGLIGAFNAMRTRIAGMLDEKDRMLGAIGHDLRTPLASLRVRAEFVDDETERDRMARTIDDMNRTLDDILSLARLGRPSEAPSRVDLPALIETVLADFIDLGADVAFEPGPRIVASVRANLVARAVRNMVENAVKYGGSARVRVRTDLDQLVVEVDDDGPGIPNHQIAHMFEPFTRLDSSRNREKGGVGLGLALANAIARLHDGEMTLRNREGGGLRASMRLPREAEPVPTGPERVLT</sequence>
<keyword evidence="4" id="KW-1003">Cell membrane</keyword>
<evidence type="ECO:0000256" key="12">
    <source>
        <dbReference type="ARBA" id="ARBA00022989"/>
    </source>
</evidence>
<keyword evidence="10 19" id="KW-0418">Kinase</keyword>
<dbReference type="Proteomes" id="UP000734218">
    <property type="component" value="Unassembled WGS sequence"/>
</dbReference>
<evidence type="ECO:0000313" key="19">
    <source>
        <dbReference type="EMBL" id="NJC32769.1"/>
    </source>
</evidence>
<dbReference type="InterPro" id="IPR004358">
    <property type="entry name" value="Sig_transdc_His_kin-like_C"/>
</dbReference>
<keyword evidence="13" id="KW-0902">Two-component regulatory system</keyword>
<dbReference type="SUPFAM" id="SSF55874">
    <property type="entry name" value="ATPase domain of HSP90 chaperone/DNA topoisomerase II/histidine kinase"/>
    <property type="match status" value="1"/>
</dbReference>
<evidence type="ECO:0000256" key="3">
    <source>
        <dbReference type="ARBA" id="ARBA00012438"/>
    </source>
</evidence>
<feature type="domain" description="HAMP" evidence="18">
    <location>
        <begin position="178"/>
        <end position="230"/>
    </location>
</feature>
<feature type="domain" description="Histidine kinase" evidence="17">
    <location>
        <begin position="238"/>
        <end position="437"/>
    </location>
</feature>
<dbReference type="InterPro" id="IPR003594">
    <property type="entry name" value="HATPase_dom"/>
</dbReference>
<name>A0ABX0XIU7_9SPHN</name>
<evidence type="ECO:0000256" key="4">
    <source>
        <dbReference type="ARBA" id="ARBA00022475"/>
    </source>
</evidence>
<reference evidence="19 20" key="1">
    <citation type="submission" date="2020-03" db="EMBL/GenBank/DDBJ databases">
        <title>Genomic Encyclopedia of Type Strains, Phase IV (KMG-IV): sequencing the most valuable type-strain genomes for metagenomic binning, comparative biology and taxonomic classification.</title>
        <authorList>
            <person name="Goeker M."/>
        </authorList>
    </citation>
    <scope>NUCLEOTIDE SEQUENCE [LARGE SCALE GENOMIC DNA]</scope>
    <source>
        <strain evidence="19 20">DSM 27651</strain>
    </source>
</reference>
<keyword evidence="6" id="KW-0597">Phosphoprotein</keyword>
<dbReference type="PANTHER" id="PTHR44936:SF5">
    <property type="entry name" value="SENSOR HISTIDINE KINASE ENVZ"/>
    <property type="match status" value="1"/>
</dbReference>
<keyword evidence="14 16" id="KW-0472">Membrane</keyword>
<keyword evidence="7" id="KW-0808">Transferase</keyword>
<evidence type="ECO:0000256" key="9">
    <source>
        <dbReference type="ARBA" id="ARBA00022741"/>
    </source>
</evidence>
<dbReference type="InterPro" id="IPR005467">
    <property type="entry name" value="His_kinase_dom"/>
</dbReference>
<keyword evidence="11" id="KW-0067">ATP-binding</keyword>
<dbReference type="InterPro" id="IPR050980">
    <property type="entry name" value="2C_sensor_his_kinase"/>
</dbReference>